<dbReference type="SMART" id="SM00906">
    <property type="entry name" value="Fungal_trans"/>
    <property type="match status" value="1"/>
</dbReference>
<feature type="region of interest" description="Disordered" evidence="4">
    <location>
        <begin position="121"/>
        <end position="145"/>
    </location>
</feature>
<keyword evidence="3" id="KW-0539">Nucleus</keyword>
<dbReference type="CDD" id="cd12148">
    <property type="entry name" value="fungal_TF_MHR"/>
    <property type="match status" value="1"/>
</dbReference>
<comment type="caution">
    <text evidence="6">The sequence shown here is derived from an EMBL/GenBank/DDBJ whole genome shotgun (WGS) entry which is preliminary data.</text>
</comment>
<protein>
    <submittedName>
        <fullName evidence="6">Transcription factor vrtR1</fullName>
    </submittedName>
</protein>
<name>A0A4R8TR98_9PEZI</name>
<dbReference type="InterPro" id="IPR001138">
    <property type="entry name" value="Zn2Cys6_DnaBD"/>
</dbReference>
<organism evidence="6 7">
    <name type="scientific">Colletotrichum sidae</name>
    <dbReference type="NCBI Taxonomy" id="1347389"/>
    <lineage>
        <taxon>Eukaryota</taxon>
        <taxon>Fungi</taxon>
        <taxon>Dikarya</taxon>
        <taxon>Ascomycota</taxon>
        <taxon>Pezizomycotina</taxon>
        <taxon>Sordariomycetes</taxon>
        <taxon>Hypocreomycetidae</taxon>
        <taxon>Glomerellales</taxon>
        <taxon>Glomerellaceae</taxon>
        <taxon>Colletotrichum</taxon>
        <taxon>Colletotrichum orbiculare species complex</taxon>
    </lineage>
</organism>
<dbReference type="PANTHER" id="PTHR31001">
    <property type="entry name" value="UNCHARACTERIZED TRANSCRIPTIONAL REGULATORY PROTEIN"/>
    <property type="match status" value="1"/>
</dbReference>
<dbReference type="GO" id="GO:0006351">
    <property type="term" value="P:DNA-templated transcription"/>
    <property type="evidence" value="ECO:0007669"/>
    <property type="project" value="InterPro"/>
</dbReference>
<keyword evidence="2" id="KW-0479">Metal-binding</keyword>
<feature type="domain" description="Zn(2)-C6 fungal-type" evidence="5">
    <location>
        <begin position="29"/>
        <end position="51"/>
    </location>
</feature>
<evidence type="ECO:0000259" key="5">
    <source>
        <dbReference type="PROSITE" id="PS50048"/>
    </source>
</evidence>
<dbReference type="GO" id="GO:0003677">
    <property type="term" value="F:DNA binding"/>
    <property type="evidence" value="ECO:0007669"/>
    <property type="project" value="InterPro"/>
</dbReference>
<dbReference type="Proteomes" id="UP000295604">
    <property type="component" value="Unassembled WGS sequence"/>
</dbReference>
<evidence type="ECO:0000256" key="2">
    <source>
        <dbReference type="ARBA" id="ARBA00022723"/>
    </source>
</evidence>
<dbReference type="PANTHER" id="PTHR31001:SF85">
    <property type="entry name" value="ZN(II)2CYS6 TRANSCRIPTION FACTOR (EUROFUNG)"/>
    <property type="match status" value="1"/>
</dbReference>
<sequence>MASEDPAATPSAQHPKNATTPGKTPHVLACVFCHQRKIRCDRKSPCSNCIKVSKHKRGEEPILPPTPVLPVLTLPETDQPCVPSKRAPAGAGRRRVVKDLLDRLHQCESLLSQVAPRDAEGRPAVDVASPASTWRDGTSVDSPASSWVSYEEARKDSSRRPSGKIVVDEGRRTYMESPLHSNVLDHLQFSKLSLDDDDDDDDATKQTDFSDSATVVDANDGASVNEQESMDFDLPALGPVEILRLWQVFLERVNPMTKVIHVPSLEPIVFEAATDRFNVTPEVEALLCAVNVLGIMALTDSEAQQVLNVAKSKALEKSSLALKKALSRVDFLRKYNLTTLQCLVLYLVSLQGQFDRHASWILTGTLVRIAQRMGLHRDGELLGLQPFETEMRRRIWWQIIMLETKYAILAGFCDTLLPPNWDAKLPSNVNDADLLPGSSEPVKSREGATEMALVLMLYESRIFFYQNPMSEFEAIILGTGDGSAESSKRISGVHALDKYRATVDQLEERLAEAEKNYCNPTIGGIHTLACGWRGFVVQKLRDMIAHARQPWDDEDEALGGQQSFFRAWVIHFESEINWYDTVDEKFRWYLRLHLQSGALSVLIELLRWQQPAGTLVDRAWKAIDGVYHHHPELCDLGKKENVQRAENLLAGWRRREKAFGELGLPCEVPAVIRQMRSSGCFPAGQLDGVSEQWPASAEESALFPGLGTAGLDGYEGNLLLDPNAGAFFWGDSGQYSQH</sequence>
<dbReference type="GO" id="GO:0005634">
    <property type="term" value="C:nucleus"/>
    <property type="evidence" value="ECO:0007669"/>
    <property type="project" value="UniProtKB-SubCell"/>
</dbReference>
<accession>A0A4R8TR98</accession>
<dbReference type="EMBL" id="QAPF01000024">
    <property type="protein sequence ID" value="TEA20992.1"/>
    <property type="molecule type" value="Genomic_DNA"/>
</dbReference>
<dbReference type="InterPro" id="IPR050613">
    <property type="entry name" value="Sec_Metabolite_Reg"/>
</dbReference>
<dbReference type="InterPro" id="IPR036864">
    <property type="entry name" value="Zn2-C6_fun-type_DNA-bd_sf"/>
</dbReference>
<evidence type="ECO:0000256" key="3">
    <source>
        <dbReference type="ARBA" id="ARBA00023242"/>
    </source>
</evidence>
<dbReference type="GO" id="GO:0008270">
    <property type="term" value="F:zinc ion binding"/>
    <property type="evidence" value="ECO:0007669"/>
    <property type="project" value="InterPro"/>
</dbReference>
<evidence type="ECO:0000256" key="1">
    <source>
        <dbReference type="ARBA" id="ARBA00004123"/>
    </source>
</evidence>
<evidence type="ECO:0000313" key="7">
    <source>
        <dbReference type="Proteomes" id="UP000295604"/>
    </source>
</evidence>
<dbReference type="AlphaFoldDB" id="A0A4R8TR98"/>
<comment type="subcellular location">
    <subcellularLocation>
        <location evidence="1">Nucleus</location>
    </subcellularLocation>
</comment>
<dbReference type="SUPFAM" id="SSF57701">
    <property type="entry name" value="Zn2/Cys6 DNA-binding domain"/>
    <property type="match status" value="1"/>
</dbReference>
<dbReference type="Pfam" id="PF00172">
    <property type="entry name" value="Zn_clus"/>
    <property type="match status" value="1"/>
</dbReference>
<dbReference type="InterPro" id="IPR007219">
    <property type="entry name" value="XnlR_reg_dom"/>
</dbReference>
<dbReference type="PROSITE" id="PS50048">
    <property type="entry name" value="ZN2_CY6_FUNGAL_2"/>
    <property type="match status" value="1"/>
</dbReference>
<dbReference type="Pfam" id="PF04082">
    <property type="entry name" value="Fungal_trans"/>
    <property type="match status" value="1"/>
</dbReference>
<dbReference type="CDD" id="cd00067">
    <property type="entry name" value="GAL4"/>
    <property type="match status" value="1"/>
</dbReference>
<evidence type="ECO:0000313" key="6">
    <source>
        <dbReference type="EMBL" id="TEA20992.1"/>
    </source>
</evidence>
<evidence type="ECO:0000256" key="4">
    <source>
        <dbReference type="SAM" id="MobiDB-lite"/>
    </source>
</evidence>
<reference evidence="6 7" key="1">
    <citation type="submission" date="2018-11" db="EMBL/GenBank/DDBJ databases">
        <title>Genome sequence and assembly of Colletotrichum sidae.</title>
        <authorList>
            <person name="Gan P."/>
            <person name="Shirasu K."/>
        </authorList>
    </citation>
    <scope>NUCLEOTIDE SEQUENCE [LARGE SCALE GENOMIC DNA]</scope>
    <source>
        <strain evidence="6 7">CBS 518.97</strain>
    </source>
</reference>
<gene>
    <name evidence="6" type="primary">vrtR1</name>
    <name evidence="6" type="ORF">C8034_v007470</name>
</gene>
<feature type="compositionally biased region" description="Polar residues" evidence="4">
    <location>
        <begin position="130"/>
        <end position="145"/>
    </location>
</feature>
<dbReference type="GO" id="GO:0000981">
    <property type="term" value="F:DNA-binding transcription factor activity, RNA polymerase II-specific"/>
    <property type="evidence" value="ECO:0007669"/>
    <property type="project" value="InterPro"/>
</dbReference>
<feature type="region of interest" description="Disordered" evidence="4">
    <location>
        <begin position="1"/>
        <end position="24"/>
    </location>
</feature>
<feature type="compositionally biased region" description="Polar residues" evidence="4">
    <location>
        <begin position="10"/>
        <end position="22"/>
    </location>
</feature>
<proteinExistence type="predicted"/>
<keyword evidence="7" id="KW-1185">Reference proteome</keyword>
<dbReference type="Gene3D" id="4.10.240.10">
    <property type="entry name" value="Zn(2)-C6 fungal-type DNA-binding domain"/>
    <property type="match status" value="1"/>
</dbReference>
<dbReference type="SMART" id="SM00066">
    <property type="entry name" value="GAL4"/>
    <property type="match status" value="1"/>
</dbReference>